<gene>
    <name evidence="1" type="ORF">GALMADRAFT_18784</name>
</gene>
<keyword evidence="2" id="KW-1185">Reference proteome</keyword>
<evidence type="ECO:0008006" key="3">
    <source>
        <dbReference type="Google" id="ProtNLM"/>
    </source>
</evidence>
<dbReference type="Proteomes" id="UP000027222">
    <property type="component" value="Unassembled WGS sequence"/>
</dbReference>
<dbReference type="OrthoDB" id="3247165at2759"/>
<dbReference type="HOGENOM" id="CLU_043173_0_0_1"/>
<accession>A0A067TNH3</accession>
<evidence type="ECO:0000313" key="2">
    <source>
        <dbReference type="Proteomes" id="UP000027222"/>
    </source>
</evidence>
<feature type="non-terminal residue" evidence="1">
    <location>
        <position position="244"/>
    </location>
</feature>
<sequence length="244" mass="27463">MRQKEQTSEDAALRTALINMRDGKCTPEDIIFLRSLQAGKRPGQPKVSAKEFRNIAIICGRHTQKDEINNLGCQRFADETGQKLTHFYSIDRWGKEKDPASKSKWGKSKSAAKLKHKSNEIEFDDQLEIWKLRHGATENFAGKLSLCLGMPVMIRNNDATELCITKGQEGIVVGWQAETGPHGKRVLDTLFVKLIKPAKTIQIPGLPKNVVPLIKNTKTITCIFPSDLKESVERQQVWVLPNFA</sequence>
<reference evidence="2" key="1">
    <citation type="journal article" date="2014" name="Proc. Natl. Acad. Sci. U.S.A.">
        <title>Extensive sampling of basidiomycete genomes demonstrates inadequacy of the white-rot/brown-rot paradigm for wood decay fungi.</title>
        <authorList>
            <person name="Riley R."/>
            <person name="Salamov A.A."/>
            <person name="Brown D.W."/>
            <person name="Nagy L.G."/>
            <person name="Floudas D."/>
            <person name="Held B.W."/>
            <person name="Levasseur A."/>
            <person name="Lombard V."/>
            <person name="Morin E."/>
            <person name="Otillar R."/>
            <person name="Lindquist E.A."/>
            <person name="Sun H."/>
            <person name="LaButti K.M."/>
            <person name="Schmutz J."/>
            <person name="Jabbour D."/>
            <person name="Luo H."/>
            <person name="Baker S.E."/>
            <person name="Pisabarro A.G."/>
            <person name="Walton J.D."/>
            <person name="Blanchette R.A."/>
            <person name="Henrissat B."/>
            <person name="Martin F."/>
            <person name="Cullen D."/>
            <person name="Hibbett D.S."/>
            <person name="Grigoriev I.V."/>
        </authorList>
    </citation>
    <scope>NUCLEOTIDE SEQUENCE [LARGE SCALE GENOMIC DNA]</scope>
    <source>
        <strain evidence="2">CBS 339.88</strain>
    </source>
</reference>
<dbReference type="EMBL" id="KL142372">
    <property type="protein sequence ID" value="KDR80493.1"/>
    <property type="molecule type" value="Genomic_DNA"/>
</dbReference>
<organism evidence="1 2">
    <name type="scientific">Galerina marginata (strain CBS 339.88)</name>
    <dbReference type="NCBI Taxonomy" id="685588"/>
    <lineage>
        <taxon>Eukaryota</taxon>
        <taxon>Fungi</taxon>
        <taxon>Dikarya</taxon>
        <taxon>Basidiomycota</taxon>
        <taxon>Agaricomycotina</taxon>
        <taxon>Agaricomycetes</taxon>
        <taxon>Agaricomycetidae</taxon>
        <taxon>Agaricales</taxon>
        <taxon>Agaricineae</taxon>
        <taxon>Strophariaceae</taxon>
        <taxon>Galerina</taxon>
    </lineage>
</organism>
<dbReference type="STRING" id="685588.A0A067TNH3"/>
<dbReference type="AlphaFoldDB" id="A0A067TNH3"/>
<proteinExistence type="predicted"/>
<evidence type="ECO:0000313" key="1">
    <source>
        <dbReference type="EMBL" id="KDR80493.1"/>
    </source>
</evidence>
<name>A0A067TNH3_GALM3</name>
<protein>
    <recommendedName>
        <fullName evidence="3">DNA helicase</fullName>
    </recommendedName>
</protein>